<keyword evidence="1" id="KW-1133">Transmembrane helix</keyword>
<comment type="caution">
    <text evidence="2">The sequence shown here is derived from an EMBL/GenBank/DDBJ whole genome shotgun (WGS) entry which is preliminary data.</text>
</comment>
<evidence type="ECO:0000313" key="2">
    <source>
        <dbReference type="EMBL" id="NYJ22919.1"/>
    </source>
</evidence>
<dbReference type="AlphaFoldDB" id="A0A853CRH0"/>
<keyword evidence="1" id="KW-0812">Transmembrane</keyword>
<reference evidence="2 3" key="1">
    <citation type="submission" date="2020-07" db="EMBL/GenBank/DDBJ databases">
        <title>Sequencing the genomes of 1000 actinobacteria strains.</title>
        <authorList>
            <person name="Klenk H.-P."/>
        </authorList>
    </citation>
    <scope>NUCLEOTIDE SEQUENCE [LARGE SCALE GENOMIC DNA]</scope>
    <source>
        <strain evidence="2 3">DSM 15165</strain>
    </source>
</reference>
<evidence type="ECO:0000256" key="1">
    <source>
        <dbReference type="SAM" id="Phobius"/>
    </source>
</evidence>
<dbReference type="Proteomes" id="UP000578352">
    <property type="component" value="Unassembled WGS sequence"/>
</dbReference>
<dbReference type="EMBL" id="JACCFL010000001">
    <property type="protein sequence ID" value="NYJ22919.1"/>
    <property type="molecule type" value="Genomic_DNA"/>
</dbReference>
<feature type="transmembrane region" description="Helical" evidence="1">
    <location>
        <begin position="85"/>
        <end position="108"/>
    </location>
</feature>
<feature type="transmembrane region" description="Helical" evidence="1">
    <location>
        <begin position="114"/>
        <end position="133"/>
    </location>
</feature>
<evidence type="ECO:0000313" key="3">
    <source>
        <dbReference type="Proteomes" id="UP000578352"/>
    </source>
</evidence>
<name>A0A853CRH0_9MICO</name>
<keyword evidence="1" id="KW-0472">Membrane</keyword>
<protein>
    <submittedName>
        <fullName evidence="2">Uncharacterized protein</fullName>
    </submittedName>
</protein>
<accession>A0A853CRH0</accession>
<feature type="transmembrane region" description="Helical" evidence="1">
    <location>
        <begin position="54"/>
        <end position="78"/>
    </location>
</feature>
<gene>
    <name evidence="2" type="ORF">HNR13_001206</name>
</gene>
<dbReference type="RefSeq" id="WP_179604910.1">
    <property type="nucleotide sequence ID" value="NZ_BAABEH010000001.1"/>
</dbReference>
<organism evidence="2 3">
    <name type="scientific">Leifsonia shinshuensis</name>
    <dbReference type="NCBI Taxonomy" id="150026"/>
    <lineage>
        <taxon>Bacteria</taxon>
        <taxon>Bacillati</taxon>
        <taxon>Actinomycetota</taxon>
        <taxon>Actinomycetes</taxon>
        <taxon>Micrococcales</taxon>
        <taxon>Microbacteriaceae</taxon>
        <taxon>Leifsonia</taxon>
    </lineage>
</organism>
<sequence length="147" mass="14837">MQRWIRVALSVLCAAVGVTAIAGGAALVVGATTSSTLGGAVPDRAFLGGSPFPSYLVPGLLLALVVGGTQLAAAFLVWRASHTGTVAAAVAGFGLLIWIFVQMVFIPFSALQAAYFAAGLTELGLVLLGLGLVGRREQDRGGRAAAL</sequence>
<proteinExistence type="predicted"/>